<accession>A0ABD0AM97</accession>
<keyword evidence="1" id="KW-1133">Transmembrane helix</keyword>
<feature type="transmembrane region" description="Helical" evidence="1">
    <location>
        <begin position="29"/>
        <end position="49"/>
    </location>
</feature>
<name>A0ABD0AM97_LIMFE</name>
<evidence type="ECO:0000313" key="3">
    <source>
        <dbReference type="Proteomes" id="UP000653631"/>
    </source>
</evidence>
<reference evidence="2 3" key="1">
    <citation type="submission" date="2021-01" db="EMBL/GenBank/DDBJ databases">
        <title>Development of a method for detection of lactic acid bacteria that cause putrefactive shochu mash.</title>
        <authorList>
            <person name="Takashita H."/>
            <person name="Fujihara E."/>
            <person name="Takayama K."/>
            <person name="Yamamoto H."/>
            <person name="Mizutani M."/>
            <person name="Kajiwara Y."/>
        </authorList>
    </citation>
    <scope>NUCLEOTIDE SEQUENCE [LARGE SCALE GENOMIC DNA]</scope>
    <source>
        <strain evidence="2 3">01-B1</strain>
    </source>
</reference>
<sequence>MFNFLKPSPDATKLVPKEKVAGEYRKRQAGVLVATCVTYLSYYIIRLIFTTEQKPIMEAYSFSIGQIGLILSTFGDWLRGGQAVHGGLSR</sequence>
<proteinExistence type="predicted"/>
<dbReference type="EMBL" id="BOLH01000017">
    <property type="protein sequence ID" value="GIC72549.1"/>
    <property type="molecule type" value="Genomic_DNA"/>
</dbReference>
<keyword evidence="1" id="KW-0472">Membrane</keyword>
<gene>
    <name evidence="2" type="ORF">LF01B1_15640</name>
</gene>
<protein>
    <recommendedName>
        <fullName evidence="4">Glycerol-3-phosphate transporter</fullName>
    </recommendedName>
</protein>
<dbReference type="AlphaFoldDB" id="A0ABD0AM97"/>
<evidence type="ECO:0000313" key="2">
    <source>
        <dbReference type="EMBL" id="GIC72549.1"/>
    </source>
</evidence>
<keyword evidence="1" id="KW-0812">Transmembrane</keyword>
<evidence type="ECO:0008006" key="4">
    <source>
        <dbReference type="Google" id="ProtNLM"/>
    </source>
</evidence>
<dbReference type="Proteomes" id="UP000653631">
    <property type="component" value="Unassembled WGS sequence"/>
</dbReference>
<organism evidence="2 3">
    <name type="scientific">Limosilactobacillus fermentum</name>
    <name type="common">Lactobacillus fermentum</name>
    <dbReference type="NCBI Taxonomy" id="1613"/>
    <lineage>
        <taxon>Bacteria</taxon>
        <taxon>Bacillati</taxon>
        <taxon>Bacillota</taxon>
        <taxon>Bacilli</taxon>
        <taxon>Lactobacillales</taxon>
        <taxon>Lactobacillaceae</taxon>
        <taxon>Limosilactobacillus</taxon>
    </lineage>
</organism>
<comment type="caution">
    <text evidence="2">The sequence shown here is derived from an EMBL/GenBank/DDBJ whole genome shotgun (WGS) entry which is preliminary data.</text>
</comment>
<evidence type="ECO:0000256" key="1">
    <source>
        <dbReference type="SAM" id="Phobius"/>
    </source>
</evidence>